<reference evidence="1 2" key="1">
    <citation type="journal article" date="2015" name="Genome Announc.">
        <title>Genome Sequence of Mushroom Soft-Rot Pathogen Janthinobacterium agaricidamnosum.</title>
        <authorList>
            <person name="Graupner K."/>
            <person name="Lackner G."/>
            <person name="Hertweck C."/>
        </authorList>
    </citation>
    <scope>NUCLEOTIDE SEQUENCE [LARGE SCALE GENOMIC DNA]</scope>
    <source>
        <strain evidence="2">NBRC 102515 / DSM 9628</strain>
    </source>
</reference>
<protein>
    <submittedName>
        <fullName evidence="1">Uncharacterized protein</fullName>
    </submittedName>
</protein>
<dbReference type="AlphaFoldDB" id="W0V4U4"/>
<dbReference type="PATRIC" id="fig|1349767.4.peg.3332"/>
<dbReference type="HOGENOM" id="CLU_2569245_0_0_4"/>
<evidence type="ECO:0000313" key="1">
    <source>
        <dbReference type="EMBL" id="CDG82292.1"/>
    </source>
</evidence>
<name>W0V4U4_9BURK</name>
<evidence type="ECO:0000313" key="2">
    <source>
        <dbReference type="Proteomes" id="UP000027604"/>
    </source>
</evidence>
<dbReference type="EMBL" id="HG322949">
    <property type="protein sequence ID" value="CDG82292.1"/>
    <property type="molecule type" value="Genomic_DNA"/>
</dbReference>
<dbReference type="Proteomes" id="UP000027604">
    <property type="component" value="Chromosome I"/>
</dbReference>
<gene>
    <name evidence="1" type="ORF">GJA_1654</name>
</gene>
<dbReference type="STRING" id="1349767.GJA_1654"/>
<accession>W0V4U4</accession>
<dbReference type="KEGG" id="jag:GJA_1654"/>
<organism evidence="1 2">
    <name type="scientific">Janthinobacterium agaricidamnosum NBRC 102515 = DSM 9628</name>
    <dbReference type="NCBI Taxonomy" id="1349767"/>
    <lineage>
        <taxon>Bacteria</taxon>
        <taxon>Pseudomonadati</taxon>
        <taxon>Pseudomonadota</taxon>
        <taxon>Betaproteobacteria</taxon>
        <taxon>Burkholderiales</taxon>
        <taxon>Oxalobacteraceae</taxon>
        <taxon>Janthinobacterium</taxon>
    </lineage>
</organism>
<proteinExistence type="predicted"/>
<sequence>MRIAALSHGMSAVMSAWQLEAPAALVRTSAVTPVTPVKPIGGDTTPLLNRHPLRSRYAGGATRAALYKLYQSAPATRPAHG</sequence>
<dbReference type="RefSeq" id="WP_144241445.1">
    <property type="nucleotide sequence ID" value="NZ_BCTH01000007.1"/>
</dbReference>
<keyword evidence="2" id="KW-1185">Reference proteome</keyword>